<feature type="non-terminal residue" evidence="6">
    <location>
        <position position="65"/>
    </location>
</feature>
<evidence type="ECO:0000259" key="5">
    <source>
        <dbReference type="Pfam" id="PF00916"/>
    </source>
</evidence>
<evidence type="ECO:0000256" key="4">
    <source>
        <dbReference type="ARBA" id="ARBA00023136"/>
    </source>
</evidence>
<name>A0A0D7A989_9AGAR</name>
<feature type="non-terminal residue" evidence="6">
    <location>
        <position position="1"/>
    </location>
</feature>
<dbReference type="EMBL" id="KN882028">
    <property type="protein sequence ID" value="KIY46506.1"/>
    <property type="molecule type" value="Genomic_DNA"/>
</dbReference>
<evidence type="ECO:0000256" key="3">
    <source>
        <dbReference type="ARBA" id="ARBA00022989"/>
    </source>
</evidence>
<evidence type="ECO:0000256" key="2">
    <source>
        <dbReference type="ARBA" id="ARBA00022692"/>
    </source>
</evidence>
<dbReference type="Proteomes" id="UP000054144">
    <property type="component" value="Unassembled WGS sequence"/>
</dbReference>
<sequence length="65" mass="6845">AFGCVNGYTTSPNRELIAINVTNTVRSCCGAYLAIGSFCRSALKNKCGVRTRAASIIMAVVFIVA</sequence>
<evidence type="ECO:0000256" key="1">
    <source>
        <dbReference type="ARBA" id="ARBA00004141"/>
    </source>
</evidence>
<keyword evidence="7" id="KW-1185">Reference proteome</keyword>
<dbReference type="GO" id="GO:0016020">
    <property type="term" value="C:membrane"/>
    <property type="evidence" value="ECO:0007669"/>
    <property type="project" value="UniProtKB-SubCell"/>
</dbReference>
<accession>A0A0D7A989</accession>
<dbReference type="GO" id="GO:0055085">
    <property type="term" value="P:transmembrane transport"/>
    <property type="evidence" value="ECO:0007669"/>
    <property type="project" value="InterPro"/>
</dbReference>
<dbReference type="OrthoDB" id="288203at2759"/>
<reference evidence="6 7" key="1">
    <citation type="journal article" date="2015" name="Fungal Genet. Biol.">
        <title>Evolution of novel wood decay mechanisms in Agaricales revealed by the genome sequences of Fistulina hepatica and Cylindrobasidium torrendii.</title>
        <authorList>
            <person name="Floudas D."/>
            <person name="Held B.W."/>
            <person name="Riley R."/>
            <person name="Nagy L.G."/>
            <person name="Koehler G."/>
            <person name="Ransdell A.S."/>
            <person name="Younus H."/>
            <person name="Chow J."/>
            <person name="Chiniquy J."/>
            <person name="Lipzen A."/>
            <person name="Tritt A."/>
            <person name="Sun H."/>
            <person name="Haridas S."/>
            <person name="LaButti K."/>
            <person name="Ohm R.A."/>
            <person name="Kues U."/>
            <person name="Blanchette R.A."/>
            <person name="Grigoriev I.V."/>
            <person name="Minto R.E."/>
            <person name="Hibbett D.S."/>
        </authorList>
    </citation>
    <scope>NUCLEOTIDE SEQUENCE [LARGE SCALE GENOMIC DNA]</scope>
    <source>
        <strain evidence="6 7">ATCC 64428</strain>
    </source>
</reference>
<organism evidence="6 7">
    <name type="scientific">Fistulina hepatica ATCC 64428</name>
    <dbReference type="NCBI Taxonomy" id="1128425"/>
    <lineage>
        <taxon>Eukaryota</taxon>
        <taxon>Fungi</taxon>
        <taxon>Dikarya</taxon>
        <taxon>Basidiomycota</taxon>
        <taxon>Agaricomycotina</taxon>
        <taxon>Agaricomycetes</taxon>
        <taxon>Agaricomycetidae</taxon>
        <taxon>Agaricales</taxon>
        <taxon>Fistulinaceae</taxon>
        <taxon>Fistulina</taxon>
    </lineage>
</organism>
<proteinExistence type="predicted"/>
<evidence type="ECO:0000313" key="7">
    <source>
        <dbReference type="Proteomes" id="UP000054144"/>
    </source>
</evidence>
<dbReference type="AlphaFoldDB" id="A0A0D7A989"/>
<keyword evidence="3" id="KW-1133">Transmembrane helix</keyword>
<dbReference type="InterPro" id="IPR011547">
    <property type="entry name" value="SLC26A/SulP_dom"/>
</dbReference>
<evidence type="ECO:0000313" key="6">
    <source>
        <dbReference type="EMBL" id="KIY46506.1"/>
    </source>
</evidence>
<gene>
    <name evidence="6" type="ORF">FISHEDRAFT_19156</name>
</gene>
<feature type="domain" description="SLC26A/SulP transporter" evidence="5">
    <location>
        <begin position="2"/>
        <end position="64"/>
    </location>
</feature>
<keyword evidence="2" id="KW-0812">Transmembrane</keyword>
<dbReference type="PANTHER" id="PTHR11814">
    <property type="entry name" value="SULFATE TRANSPORTER"/>
    <property type="match status" value="1"/>
</dbReference>
<protein>
    <recommendedName>
        <fullName evidence="5">SLC26A/SulP transporter domain-containing protein</fullName>
    </recommendedName>
</protein>
<dbReference type="InterPro" id="IPR001902">
    <property type="entry name" value="SLC26A/SulP_fam"/>
</dbReference>
<keyword evidence="4" id="KW-0472">Membrane</keyword>
<dbReference type="Pfam" id="PF00916">
    <property type="entry name" value="Sulfate_transp"/>
    <property type="match status" value="1"/>
</dbReference>
<comment type="subcellular location">
    <subcellularLocation>
        <location evidence="1">Membrane</location>
        <topology evidence="1">Multi-pass membrane protein</topology>
    </subcellularLocation>
</comment>